<feature type="region of interest" description="Disordered" evidence="1">
    <location>
        <begin position="18"/>
        <end position="44"/>
    </location>
</feature>
<evidence type="ECO:0000313" key="2">
    <source>
        <dbReference type="EMBL" id="GFQ95017.1"/>
    </source>
</evidence>
<dbReference type="AlphaFoldDB" id="A0A8X6G2Q7"/>
<reference evidence="2" key="1">
    <citation type="submission" date="2020-07" db="EMBL/GenBank/DDBJ databases">
        <title>Multicomponent nature underlies the extraordinary mechanical properties of spider dragline silk.</title>
        <authorList>
            <person name="Kono N."/>
            <person name="Nakamura H."/>
            <person name="Mori M."/>
            <person name="Yoshida Y."/>
            <person name="Ohtoshi R."/>
            <person name="Malay A.D."/>
            <person name="Moran D.A.P."/>
            <person name="Tomita M."/>
            <person name="Numata K."/>
            <person name="Arakawa K."/>
        </authorList>
    </citation>
    <scope>NUCLEOTIDE SEQUENCE</scope>
</reference>
<dbReference type="Pfam" id="PF01359">
    <property type="entry name" value="Transposase_1"/>
    <property type="match status" value="1"/>
</dbReference>
<dbReference type="GO" id="GO:0003676">
    <property type="term" value="F:nucleic acid binding"/>
    <property type="evidence" value="ECO:0007669"/>
    <property type="project" value="InterPro"/>
</dbReference>
<protein>
    <submittedName>
        <fullName evidence="2">Histone-lysine N-methyltransferase SETMAR</fullName>
    </submittedName>
</protein>
<evidence type="ECO:0000256" key="1">
    <source>
        <dbReference type="SAM" id="MobiDB-lite"/>
    </source>
</evidence>
<comment type="caution">
    <text evidence="2">The sequence shown here is derived from an EMBL/GenBank/DDBJ whole genome shotgun (WGS) entry which is preliminary data.</text>
</comment>
<dbReference type="OrthoDB" id="10017160at2759"/>
<sequence>MRRNLSQIVNGDETWCNHFEPESKRQSKQLKRATSPPRKKSKVTSSGKIMMAFFLAHKGPLLVKFLERGATSSIPSVTTALYRTFDEPSS</sequence>
<proteinExistence type="predicted"/>
<name>A0A8X6G2Q7_TRICU</name>
<dbReference type="Proteomes" id="UP000887116">
    <property type="component" value="Unassembled WGS sequence"/>
</dbReference>
<evidence type="ECO:0000313" key="3">
    <source>
        <dbReference type="Proteomes" id="UP000887116"/>
    </source>
</evidence>
<dbReference type="InterPro" id="IPR001888">
    <property type="entry name" value="Transposase_1"/>
</dbReference>
<organism evidence="2 3">
    <name type="scientific">Trichonephila clavata</name>
    <name type="common">Joro spider</name>
    <name type="synonym">Nephila clavata</name>
    <dbReference type="NCBI Taxonomy" id="2740835"/>
    <lineage>
        <taxon>Eukaryota</taxon>
        <taxon>Metazoa</taxon>
        <taxon>Ecdysozoa</taxon>
        <taxon>Arthropoda</taxon>
        <taxon>Chelicerata</taxon>
        <taxon>Arachnida</taxon>
        <taxon>Araneae</taxon>
        <taxon>Araneomorphae</taxon>
        <taxon>Entelegynae</taxon>
        <taxon>Araneoidea</taxon>
        <taxon>Nephilidae</taxon>
        <taxon>Trichonephila</taxon>
    </lineage>
</organism>
<feature type="compositionally biased region" description="Basic residues" evidence="1">
    <location>
        <begin position="26"/>
        <end position="42"/>
    </location>
</feature>
<keyword evidence="3" id="KW-1185">Reference proteome</keyword>
<gene>
    <name evidence="2" type="primary">SETMAR_142</name>
    <name evidence="2" type="ORF">TNCT_19711</name>
</gene>
<dbReference type="Gene3D" id="3.30.420.10">
    <property type="entry name" value="Ribonuclease H-like superfamily/Ribonuclease H"/>
    <property type="match status" value="1"/>
</dbReference>
<dbReference type="EMBL" id="BMAO01024385">
    <property type="protein sequence ID" value="GFQ95017.1"/>
    <property type="molecule type" value="Genomic_DNA"/>
</dbReference>
<accession>A0A8X6G2Q7</accession>
<dbReference type="InterPro" id="IPR036397">
    <property type="entry name" value="RNaseH_sf"/>
</dbReference>